<proteinExistence type="predicted"/>
<accession>A0A8H3BTP8</accession>
<sequence>MSALDIPELLTAVLSHLNQSSLARCTQVCRGWRAPATELLWAQVQDLEKLVNASFSKNALGCFKSPSWNRLLHMPYPELASPLSSPHIEDQPDPAQDTLAQAWSHFRSLDIDWTVETEAFRMRTQHVTQIRLTQSSLSALLVLYILQETYPTVLQGIFPRLFALTIGNDHYAPLISQCITKLPSLRHVTYEASSVTLYSAHLSSWKIACEAALGLTSFKIQFTGDSDNKEYFGRFLEPYWVSPEAMFPSLSRFPFVLTRPWKHIELPGRLVGKRLFSALASIDTLETLTIHGSLKSSVGMVKHEGIPFRSLRELRLLDVSTTGEEYFTGMVLQSVQSLELQYLPEREKITGHTGPPTVNLAVMTQACPNASSVIITVNNSVEGEQFVRIFDDSDFEPLLAIDSLEKLVVRVPSKNGVCLSDDFLDRAARSWPCLRELDMDPAHSSQTLVTLQGLAPLARRCARLRSLQLGIQPNHIHTVFNAELYVQEDELNIECPLVYLNIGCPPVYSSEALADFLLAIFPKLRHVECPKSVNSIACSRGDYFVWSQVVRTVQERDRDLDNLARTLRARDLAEKHELIGGDFIVSSIDDSDEDYWAYSGSEDESYSSDED</sequence>
<organism evidence="2 3">
    <name type="scientific">Rhizoctonia solani</name>
    <dbReference type="NCBI Taxonomy" id="456999"/>
    <lineage>
        <taxon>Eukaryota</taxon>
        <taxon>Fungi</taxon>
        <taxon>Dikarya</taxon>
        <taxon>Basidiomycota</taxon>
        <taxon>Agaricomycotina</taxon>
        <taxon>Agaricomycetes</taxon>
        <taxon>Cantharellales</taxon>
        <taxon>Ceratobasidiaceae</taxon>
        <taxon>Rhizoctonia</taxon>
    </lineage>
</organism>
<gene>
    <name evidence="2" type="ORF">RDB_LOCUS159056</name>
</gene>
<dbReference type="SUPFAM" id="SSF81383">
    <property type="entry name" value="F-box domain"/>
    <property type="match status" value="1"/>
</dbReference>
<dbReference type="Gene3D" id="3.80.10.10">
    <property type="entry name" value="Ribonuclease Inhibitor"/>
    <property type="match status" value="1"/>
</dbReference>
<reference evidence="2" key="1">
    <citation type="submission" date="2021-01" db="EMBL/GenBank/DDBJ databases">
        <authorList>
            <person name="Kaushik A."/>
        </authorList>
    </citation>
    <scope>NUCLEOTIDE SEQUENCE</scope>
    <source>
        <strain evidence="2">AG3-T5</strain>
    </source>
</reference>
<dbReference type="InterPro" id="IPR001810">
    <property type="entry name" value="F-box_dom"/>
</dbReference>
<evidence type="ECO:0000313" key="2">
    <source>
        <dbReference type="EMBL" id="CAE6463862.1"/>
    </source>
</evidence>
<dbReference type="CDD" id="cd09917">
    <property type="entry name" value="F-box_SF"/>
    <property type="match status" value="1"/>
</dbReference>
<dbReference type="Proteomes" id="UP000663841">
    <property type="component" value="Unassembled WGS sequence"/>
</dbReference>
<evidence type="ECO:0000313" key="3">
    <source>
        <dbReference type="Proteomes" id="UP000663841"/>
    </source>
</evidence>
<dbReference type="InterPro" id="IPR032675">
    <property type="entry name" value="LRR_dom_sf"/>
</dbReference>
<comment type="caution">
    <text evidence="2">The sequence shown here is derived from an EMBL/GenBank/DDBJ whole genome shotgun (WGS) entry which is preliminary data.</text>
</comment>
<dbReference type="InterPro" id="IPR036047">
    <property type="entry name" value="F-box-like_dom_sf"/>
</dbReference>
<dbReference type="AlphaFoldDB" id="A0A8H3BTP8"/>
<evidence type="ECO:0000259" key="1">
    <source>
        <dbReference type="Pfam" id="PF12937"/>
    </source>
</evidence>
<dbReference type="EMBL" id="CAJMWW010000296">
    <property type="protein sequence ID" value="CAE6463862.1"/>
    <property type="molecule type" value="Genomic_DNA"/>
</dbReference>
<protein>
    <recommendedName>
        <fullName evidence="1">F-box domain-containing protein</fullName>
    </recommendedName>
</protein>
<dbReference type="Gene3D" id="1.20.1280.50">
    <property type="match status" value="1"/>
</dbReference>
<name>A0A8H3BTP8_9AGAM</name>
<feature type="domain" description="F-box" evidence="1">
    <location>
        <begin position="7"/>
        <end position="43"/>
    </location>
</feature>
<dbReference type="Pfam" id="PF12937">
    <property type="entry name" value="F-box-like"/>
    <property type="match status" value="1"/>
</dbReference>
<dbReference type="SUPFAM" id="SSF52047">
    <property type="entry name" value="RNI-like"/>
    <property type="match status" value="1"/>
</dbReference>